<sequence length="267" mass="29433">MSAATTTSRDLPPPQLTIEKPTVRAVLSLSLQLIAGLIQFGLQLGVFTVYMSQASRALCSAPPPNHWNTYRTLELRHPPPLMLPATPSPPSTPTSPSTLPPLPYRDDNQGSEVDNNGDIVETEEHGWSRADLTMSVLDMMAEEIEEIGGPAIAADAPVGDSTDSDSRRNRLSGQPHNPPLYELIHVRAFDWMEYVEDSQCGCIYHTEGYLWECMNTSDSRKWLRAGICTIGVDGAWLPHSFLSQEEAIIYFVHAVYAGVVEKQSLAQ</sequence>
<reference evidence="3" key="1">
    <citation type="journal article" date="2016" name="Mol. Biol. Evol.">
        <title>Comparative Genomics of Early-Diverging Mushroom-Forming Fungi Provides Insights into the Origins of Lignocellulose Decay Capabilities.</title>
        <authorList>
            <person name="Nagy L.G."/>
            <person name="Riley R."/>
            <person name="Tritt A."/>
            <person name="Adam C."/>
            <person name="Daum C."/>
            <person name="Floudas D."/>
            <person name="Sun H."/>
            <person name="Yadav J.S."/>
            <person name="Pangilinan J."/>
            <person name="Larsson K.H."/>
            <person name="Matsuura K."/>
            <person name="Barry K."/>
            <person name="Labutti K."/>
            <person name="Kuo R."/>
            <person name="Ohm R.A."/>
            <person name="Bhattacharya S.S."/>
            <person name="Shirouzu T."/>
            <person name="Yoshinaga Y."/>
            <person name="Martin F.M."/>
            <person name="Grigoriev I.V."/>
            <person name="Hibbett D.S."/>
        </authorList>
    </citation>
    <scope>NUCLEOTIDE SEQUENCE [LARGE SCALE GENOMIC DNA]</scope>
    <source>
        <strain evidence="3">CBS 109695</strain>
    </source>
</reference>
<protein>
    <submittedName>
        <fullName evidence="3">Uncharacterized protein</fullName>
    </submittedName>
</protein>
<keyword evidence="2" id="KW-0472">Membrane</keyword>
<feature type="compositionally biased region" description="Pro residues" evidence="1">
    <location>
        <begin position="78"/>
        <end position="103"/>
    </location>
</feature>
<dbReference type="EMBL" id="KV417795">
    <property type="protein sequence ID" value="KZP06287.1"/>
    <property type="molecule type" value="Genomic_DNA"/>
</dbReference>
<accession>A0A167WN30</accession>
<evidence type="ECO:0000256" key="2">
    <source>
        <dbReference type="SAM" id="Phobius"/>
    </source>
</evidence>
<evidence type="ECO:0000256" key="1">
    <source>
        <dbReference type="SAM" id="MobiDB-lite"/>
    </source>
</evidence>
<proteinExistence type="predicted"/>
<feature type="region of interest" description="Disordered" evidence="1">
    <location>
        <begin position="78"/>
        <end position="116"/>
    </location>
</feature>
<organism evidence="3">
    <name type="scientific">Athelia psychrophila</name>
    <dbReference type="NCBI Taxonomy" id="1759441"/>
    <lineage>
        <taxon>Eukaryota</taxon>
        <taxon>Fungi</taxon>
        <taxon>Dikarya</taxon>
        <taxon>Basidiomycota</taxon>
        <taxon>Agaricomycotina</taxon>
        <taxon>Agaricomycetes</taxon>
        <taxon>Agaricomycetidae</taxon>
        <taxon>Atheliales</taxon>
        <taxon>Atheliaceae</taxon>
        <taxon>Athelia</taxon>
    </lineage>
</organism>
<dbReference type="AlphaFoldDB" id="A0A167WN30"/>
<feature type="transmembrane region" description="Helical" evidence="2">
    <location>
        <begin position="29"/>
        <end position="50"/>
    </location>
</feature>
<keyword evidence="2" id="KW-1133">Transmembrane helix</keyword>
<gene>
    <name evidence="3" type="ORF">FIBSPDRAFT_902915</name>
</gene>
<feature type="region of interest" description="Disordered" evidence="1">
    <location>
        <begin position="149"/>
        <end position="175"/>
    </location>
</feature>
<evidence type="ECO:0000313" key="3">
    <source>
        <dbReference type="EMBL" id="KZP06287.1"/>
    </source>
</evidence>
<keyword evidence="2" id="KW-0812">Transmembrane</keyword>
<name>A0A167WN30_9AGAM</name>